<keyword evidence="5" id="KW-1185">Reference proteome</keyword>
<sequence length="176" mass="20099">MSLVFFRLSILLSCQHLVLTLPLEPRLTLAEEWNSYYTPDLNGPGTYTFGFDLEDAKSGNIQYRVEEKYANGTVVGSYGLVEPDGNVKVVEYVADHLGYRAKVSGNHQRYPTYHPPRTSVIEPEGGSIDNHPPRLSAIQPIETIGQNIQEQHKPPKYQRNRPRDIYHIWPELSSYQ</sequence>
<evidence type="ECO:0000313" key="4">
    <source>
        <dbReference type="EMBL" id="CAH1390811.1"/>
    </source>
</evidence>
<dbReference type="InterPro" id="IPR000618">
    <property type="entry name" value="Insect_cuticle"/>
</dbReference>
<gene>
    <name evidence="4" type="ORF">NEZAVI_LOCUS1942</name>
</gene>
<dbReference type="PROSITE" id="PS51155">
    <property type="entry name" value="CHIT_BIND_RR_2"/>
    <property type="match status" value="1"/>
</dbReference>
<dbReference type="PANTHER" id="PTHR12236:SF79">
    <property type="entry name" value="CUTICULAR PROTEIN 50CB-RELATED"/>
    <property type="match status" value="1"/>
</dbReference>
<dbReference type="GO" id="GO:0031012">
    <property type="term" value="C:extracellular matrix"/>
    <property type="evidence" value="ECO:0007669"/>
    <property type="project" value="TreeGrafter"/>
</dbReference>
<evidence type="ECO:0000313" key="5">
    <source>
        <dbReference type="Proteomes" id="UP001152798"/>
    </source>
</evidence>
<dbReference type="OrthoDB" id="8021718at2759"/>
<evidence type="ECO:0000256" key="2">
    <source>
        <dbReference type="PROSITE-ProRule" id="PRU00497"/>
    </source>
</evidence>
<dbReference type="InterPro" id="IPR031311">
    <property type="entry name" value="CHIT_BIND_RR_consensus"/>
</dbReference>
<proteinExistence type="predicted"/>
<dbReference type="PANTHER" id="PTHR12236">
    <property type="entry name" value="STRUCTURAL CONTITUENT OF CUTICLE"/>
    <property type="match status" value="1"/>
</dbReference>
<keyword evidence="3" id="KW-0732">Signal</keyword>
<dbReference type="GO" id="GO:0005615">
    <property type="term" value="C:extracellular space"/>
    <property type="evidence" value="ECO:0007669"/>
    <property type="project" value="TreeGrafter"/>
</dbReference>
<dbReference type="GO" id="GO:0042302">
    <property type="term" value="F:structural constituent of cuticle"/>
    <property type="evidence" value="ECO:0007669"/>
    <property type="project" value="UniProtKB-UniRule"/>
</dbReference>
<accession>A0A9P0H0Y3</accession>
<reference evidence="4" key="1">
    <citation type="submission" date="2022-01" db="EMBL/GenBank/DDBJ databases">
        <authorList>
            <person name="King R."/>
        </authorList>
    </citation>
    <scope>NUCLEOTIDE SEQUENCE</scope>
</reference>
<keyword evidence="1 2" id="KW-0193">Cuticle</keyword>
<dbReference type="Proteomes" id="UP001152798">
    <property type="component" value="Chromosome 1"/>
</dbReference>
<evidence type="ECO:0000256" key="3">
    <source>
        <dbReference type="SAM" id="SignalP"/>
    </source>
</evidence>
<evidence type="ECO:0000256" key="1">
    <source>
        <dbReference type="ARBA" id="ARBA00022460"/>
    </source>
</evidence>
<dbReference type="Pfam" id="PF00379">
    <property type="entry name" value="Chitin_bind_4"/>
    <property type="match status" value="1"/>
</dbReference>
<feature type="chain" id="PRO_5040186770" evidence="3">
    <location>
        <begin position="21"/>
        <end position="176"/>
    </location>
</feature>
<dbReference type="InterPro" id="IPR051217">
    <property type="entry name" value="Insect_Cuticle_Struc_Prot"/>
</dbReference>
<organism evidence="4 5">
    <name type="scientific">Nezara viridula</name>
    <name type="common">Southern green stink bug</name>
    <name type="synonym">Cimex viridulus</name>
    <dbReference type="NCBI Taxonomy" id="85310"/>
    <lineage>
        <taxon>Eukaryota</taxon>
        <taxon>Metazoa</taxon>
        <taxon>Ecdysozoa</taxon>
        <taxon>Arthropoda</taxon>
        <taxon>Hexapoda</taxon>
        <taxon>Insecta</taxon>
        <taxon>Pterygota</taxon>
        <taxon>Neoptera</taxon>
        <taxon>Paraneoptera</taxon>
        <taxon>Hemiptera</taxon>
        <taxon>Heteroptera</taxon>
        <taxon>Panheteroptera</taxon>
        <taxon>Pentatomomorpha</taxon>
        <taxon>Pentatomoidea</taxon>
        <taxon>Pentatomidae</taxon>
        <taxon>Pentatominae</taxon>
        <taxon>Nezara</taxon>
    </lineage>
</organism>
<feature type="signal peptide" evidence="3">
    <location>
        <begin position="1"/>
        <end position="20"/>
    </location>
</feature>
<dbReference type="AlphaFoldDB" id="A0A9P0H0Y3"/>
<dbReference type="EMBL" id="OV725077">
    <property type="protein sequence ID" value="CAH1390811.1"/>
    <property type="molecule type" value="Genomic_DNA"/>
</dbReference>
<name>A0A9P0H0Y3_NEZVI</name>
<protein>
    <submittedName>
        <fullName evidence="4">Uncharacterized protein</fullName>
    </submittedName>
</protein>
<dbReference type="PRINTS" id="PR00947">
    <property type="entry name" value="CUTICLE"/>
</dbReference>
<dbReference type="PROSITE" id="PS00233">
    <property type="entry name" value="CHIT_BIND_RR_1"/>
    <property type="match status" value="1"/>
</dbReference>